<dbReference type="GO" id="GO:0016740">
    <property type="term" value="F:transferase activity"/>
    <property type="evidence" value="ECO:0007669"/>
    <property type="project" value="UniProtKB-KW"/>
</dbReference>
<dbReference type="InterPro" id="IPR018357">
    <property type="entry name" value="Hexapep_transf_CS"/>
</dbReference>
<evidence type="ECO:0000256" key="2">
    <source>
        <dbReference type="ARBA" id="ARBA00022737"/>
    </source>
</evidence>
<dbReference type="PATRIC" id="fig|162209.4.peg.1149"/>
<dbReference type="Gene3D" id="2.160.10.10">
    <property type="entry name" value="Hexapeptide repeat proteins"/>
    <property type="match status" value="1"/>
</dbReference>
<accession>A0A0U2VYV1</accession>
<evidence type="ECO:0000313" key="3">
    <source>
        <dbReference type="EMBL" id="ALS21460.1"/>
    </source>
</evidence>
<protein>
    <submittedName>
        <fullName evidence="3">Acetyltransferase</fullName>
    </submittedName>
</protein>
<organism evidence="3 4">
    <name type="scientific">Paenibacillus naphthalenovorans</name>
    <dbReference type="NCBI Taxonomy" id="162209"/>
    <lineage>
        <taxon>Bacteria</taxon>
        <taxon>Bacillati</taxon>
        <taxon>Bacillota</taxon>
        <taxon>Bacilli</taxon>
        <taxon>Bacillales</taxon>
        <taxon>Paenibacillaceae</taxon>
        <taxon>Paenibacillus</taxon>
    </lineage>
</organism>
<dbReference type="CDD" id="cd04647">
    <property type="entry name" value="LbH_MAT_like"/>
    <property type="match status" value="1"/>
</dbReference>
<gene>
    <name evidence="3" type="ORF">IJ22_10820</name>
</gene>
<sequence>MPAIGSIYPKKENIFSSKKSLKSLPVLIVRLMKGFLFRKKTEQCGEFLRVAGKVKVSARKNSKLILGDNVLLYHNVGFYLDTDHAVISIGDRTYINRRTEIMCKDNVTIGSDCAISWDVTIMDTDYHSIEGNSDTASVTIGNKVWIGCKATILKGVTIGDGAVIAAGALVTRDVPPNSVVAGVPAKVVKSNIHWL</sequence>
<dbReference type="PROSITE" id="PS00101">
    <property type="entry name" value="HEXAPEP_TRANSFERASES"/>
    <property type="match status" value="1"/>
</dbReference>
<dbReference type="InterPro" id="IPR001451">
    <property type="entry name" value="Hexapep"/>
</dbReference>
<dbReference type="STRING" id="162209.IJ22_10820"/>
<reference evidence="4" key="1">
    <citation type="submission" date="2015-12" db="EMBL/GenBank/DDBJ databases">
        <title>Complete genome sequences of two moderately thermophilic Paenibacillus species.</title>
        <authorList>
            <person name="Butler R.III."/>
            <person name="Wang J."/>
            <person name="Stark B.C."/>
            <person name="Pombert J.-F."/>
        </authorList>
    </citation>
    <scope>NUCLEOTIDE SEQUENCE [LARGE SCALE GENOMIC DNA]</scope>
    <source>
        <strain evidence="4">32O-Y</strain>
    </source>
</reference>
<dbReference type="InterPro" id="IPR051159">
    <property type="entry name" value="Hexapeptide_acetyltransf"/>
</dbReference>
<dbReference type="KEGG" id="pnp:IJ22_10820"/>
<dbReference type="EMBL" id="CP013652">
    <property type="protein sequence ID" value="ALS21460.1"/>
    <property type="molecule type" value="Genomic_DNA"/>
</dbReference>
<dbReference type="RefSeq" id="WP_235594257.1">
    <property type="nucleotide sequence ID" value="NZ_CP013652.1"/>
</dbReference>
<proteinExistence type="predicted"/>
<dbReference type="Pfam" id="PF00132">
    <property type="entry name" value="Hexapep"/>
    <property type="match status" value="1"/>
</dbReference>
<dbReference type="AlphaFoldDB" id="A0A0U2VYV1"/>
<reference evidence="3 4" key="2">
    <citation type="journal article" date="2016" name="Genome Announc.">
        <title>Complete Genome Sequences of Two Interactive Moderate Thermophiles, Paenibacillus napthalenovorans 32O-Y and Paenibacillus sp. 32O-W.</title>
        <authorList>
            <person name="Butler R.R.III."/>
            <person name="Wang J."/>
            <person name="Stark B.C."/>
            <person name="Pombert J.F."/>
        </authorList>
    </citation>
    <scope>NUCLEOTIDE SEQUENCE [LARGE SCALE GENOMIC DNA]</scope>
    <source>
        <strain evidence="3 4">32O-Y</strain>
    </source>
</reference>
<keyword evidence="1 3" id="KW-0808">Transferase</keyword>
<keyword evidence="2" id="KW-0677">Repeat</keyword>
<evidence type="ECO:0000313" key="4">
    <source>
        <dbReference type="Proteomes" id="UP000061660"/>
    </source>
</evidence>
<dbReference type="SUPFAM" id="SSF51161">
    <property type="entry name" value="Trimeric LpxA-like enzymes"/>
    <property type="match status" value="1"/>
</dbReference>
<dbReference type="Proteomes" id="UP000061660">
    <property type="component" value="Chromosome"/>
</dbReference>
<dbReference type="PANTHER" id="PTHR23416:SF78">
    <property type="entry name" value="LIPOPOLYSACCHARIDE BIOSYNTHESIS O-ACETYL TRANSFERASE WBBJ-RELATED"/>
    <property type="match status" value="1"/>
</dbReference>
<keyword evidence="4" id="KW-1185">Reference proteome</keyword>
<evidence type="ECO:0000256" key="1">
    <source>
        <dbReference type="ARBA" id="ARBA00022679"/>
    </source>
</evidence>
<dbReference type="InterPro" id="IPR011004">
    <property type="entry name" value="Trimer_LpxA-like_sf"/>
</dbReference>
<dbReference type="PANTHER" id="PTHR23416">
    <property type="entry name" value="SIALIC ACID SYNTHASE-RELATED"/>
    <property type="match status" value="1"/>
</dbReference>
<name>A0A0U2VYV1_9BACL</name>